<dbReference type="AlphaFoldDB" id="A0A1Y1XBA7"/>
<protein>
    <submittedName>
        <fullName evidence="2">Uncharacterized protein</fullName>
    </submittedName>
</protein>
<sequence>MKIETTDLSGTLLHPIAYPTLPMFQHLRSYFPKDGVTLPEIISTFGSNSSSAEGQQGNLGSSKLNKLRSEISKHFGSVLNNASGASNVAPSTHPNTTAEYSTFNLDCGLILAKKYEAEWNHIKARNSENARLASAADNLITEVRSKCEEHYNSCEQFKRELNHLSGVKEVVEEVKGTIVNLKRKAEWIDSKFSQLLEQAEENEFKEWKAAKIREFETYKNEQKARYADKKAAMEVQLEKTLRDNMSRKRTAYQRNFEHQMEMYRKNSEMSFNSTTSRTSSIASVPNLESLVIEDNQDELNDFLGDISDEENTAIDHTASPSKEEETNLLVIPDEDYVDDDF</sequence>
<evidence type="ECO:0000313" key="2">
    <source>
        <dbReference type="EMBL" id="ORX83013.1"/>
    </source>
</evidence>
<comment type="caution">
    <text evidence="2">The sequence shown here is derived from an EMBL/GenBank/DDBJ whole genome shotgun (WGS) entry which is preliminary data.</text>
</comment>
<proteinExistence type="predicted"/>
<feature type="region of interest" description="Disordered" evidence="1">
    <location>
        <begin position="307"/>
        <end position="327"/>
    </location>
</feature>
<accession>A0A1Y1XBA7</accession>
<evidence type="ECO:0000313" key="3">
    <source>
        <dbReference type="Proteomes" id="UP000193498"/>
    </source>
</evidence>
<keyword evidence="3" id="KW-1185">Reference proteome</keyword>
<dbReference type="OrthoDB" id="2445127at2759"/>
<organism evidence="2 3">
    <name type="scientific">Basidiobolus meristosporus CBS 931.73</name>
    <dbReference type="NCBI Taxonomy" id="1314790"/>
    <lineage>
        <taxon>Eukaryota</taxon>
        <taxon>Fungi</taxon>
        <taxon>Fungi incertae sedis</taxon>
        <taxon>Zoopagomycota</taxon>
        <taxon>Entomophthoromycotina</taxon>
        <taxon>Basidiobolomycetes</taxon>
        <taxon>Basidiobolales</taxon>
        <taxon>Basidiobolaceae</taxon>
        <taxon>Basidiobolus</taxon>
    </lineage>
</organism>
<name>A0A1Y1XBA7_9FUNG</name>
<evidence type="ECO:0000256" key="1">
    <source>
        <dbReference type="SAM" id="MobiDB-lite"/>
    </source>
</evidence>
<dbReference type="Proteomes" id="UP000193498">
    <property type="component" value="Unassembled WGS sequence"/>
</dbReference>
<gene>
    <name evidence="2" type="ORF">K493DRAFT_342094</name>
</gene>
<dbReference type="InParanoid" id="A0A1Y1XBA7"/>
<reference evidence="2 3" key="1">
    <citation type="submission" date="2016-07" db="EMBL/GenBank/DDBJ databases">
        <title>Pervasive Adenine N6-methylation of Active Genes in Fungi.</title>
        <authorList>
            <consortium name="DOE Joint Genome Institute"/>
            <person name="Mondo S.J."/>
            <person name="Dannebaum R.O."/>
            <person name="Kuo R.C."/>
            <person name="Labutti K."/>
            <person name="Haridas S."/>
            <person name="Kuo A."/>
            <person name="Salamov A."/>
            <person name="Ahrendt S.R."/>
            <person name="Lipzen A."/>
            <person name="Sullivan W."/>
            <person name="Andreopoulos W.B."/>
            <person name="Clum A."/>
            <person name="Lindquist E."/>
            <person name="Daum C."/>
            <person name="Ramamoorthy G.K."/>
            <person name="Gryganskyi A."/>
            <person name="Culley D."/>
            <person name="Magnuson J.K."/>
            <person name="James T.Y."/>
            <person name="O'Malley M.A."/>
            <person name="Stajich J.E."/>
            <person name="Spatafora J.W."/>
            <person name="Visel A."/>
            <person name="Grigoriev I.V."/>
        </authorList>
    </citation>
    <scope>NUCLEOTIDE SEQUENCE [LARGE SCALE GENOMIC DNA]</scope>
    <source>
        <strain evidence="2 3">CBS 931.73</strain>
    </source>
</reference>
<dbReference type="EMBL" id="MCFE01000654">
    <property type="protein sequence ID" value="ORX83013.1"/>
    <property type="molecule type" value="Genomic_DNA"/>
</dbReference>